<feature type="signal peptide" evidence="1">
    <location>
        <begin position="1"/>
        <end position="31"/>
    </location>
</feature>
<evidence type="ECO:0000313" key="4">
    <source>
        <dbReference type="Proteomes" id="UP000008841"/>
    </source>
</evidence>
<dbReference type="eggNOG" id="COG3203">
    <property type="taxonomic scope" value="Bacteria"/>
</dbReference>
<dbReference type="Gene3D" id="2.40.160.10">
    <property type="entry name" value="Porin"/>
    <property type="match status" value="1"/>
</dbReference>
<reference evidence="3 4" key="1">
    <citation type="submission" date="2008-05" db="EMBL/GenBank/DDBJ databases">
        <title>Complete sequence of Chlorobium limicola DSM 245.</title>
        <authorList>
            <consortium name="US DOE Joint Genome Institute"/>
            <person name="Lucas S."/>
            <person name="Copeland A."/>
            <person name="Lapidus A."/>
            <person name="Glavina del Rio T."/>
            <person name="Dalin E."/>
            <person name="Tice H."/>
            <person name="Bruce D."/>
            <person name="Goodwin L."/>
            <person name="Pitluck S."/>
            <person name="Schmutz J."/>
            <person name="Larimer F."/>
            <person name="Land M."/>
            <person name="Hauser L."/>
            <person name="Kyrpides N."/>
            <person name="Ovchinnikova G."/>
            <person name="Zhao F."/>
            <person name="Li T."/>
            <person name="Liu Z."/>
            <person name="Overmann J."/>
            <person name="Bryant D.A."/>
            <person name="Richardson P."/>
        </authorList>
    </citation>
    <scope>NUCLEOTIDE SEQUENCE [LARGE SCALE GENOMIC DNA]</scope>
    <source>
        <strain evidence="4">DSM 245 / NBRC 103803 / 6330</strain>
    </source>
</reference>
<accession>B3EHQ2</accession>
<dbReference type="STRING" id="290315.Clim_0751"/>
<evidence type="ECO:0000313" key="3">
    <source>
        <dbReference type="EMBL" id="ACD89832.1"/>
    </source>
</evidence>
<dbReference type="SUPFAM" id="SSF56935">
    <property type="entry name" value="Porins"/>
    <property type="match status" value="1"/>
</dbReference>
<dbReference type="Proteomes" id="UP000008841">
    <property type="component" value="Chromosome"/>
</dbReference>
<dbReference type="Pfam" id="PF13609">
    <property type="entry name" value="Porin_4"/>
    <property type="match status" value="1"/>
</dbReference>
<sequence length="341" mass="36872" precursor="true">MFSTKYIDMRKLKNSISLACVAMLLAVPVTAAESGAGKIEIVKGVTLSGLVEVEGSYVDTEDGSSTDLSLATFELDLDAKVTDWLSAHAVLLYEEDGDDDLIVDEAYIRMKKEEMPFFAEAGRMTQAFGNFATGMVSDPLTLELGETKHHATLRVGYEADPFTASVAVMKGDVQKIGKDDINTIVASISAAGEVNESIRYGLGASYISNIADTDGLQESYDSSFGETSDFVGGYSIYGIAGFGSFDFRVEYLAAAGEFSDGDMAGLKPQAYNFEIGYDFSLPLHFALRYAGAEDFGIEEQYGATLAYDLAEQATVALEYLHQKNDDLAKSDMVTLQLAMEF</sequence>
<dbReference type="HOGENOM" id="CLU_053826_0_0_10"/>
<dbReference type="EMBL" id="CP001097">
    <property type="protein sequence ID" value="ACD89832.1"/>
    <property type="molecule type" value="Genomic_DNA"/>
</dbReference>
<dbReference type="KEGG" id="cli:Clim_0751"/>
<protein>
    <recommendedName>
        <fullName evidence="2">Porin domain-containing protein</fullName>
    </recommendedName>
</protein>
<dbReference type="AlphaFoldDB" id="B3EHQ2"/>
<feature type="domain" description="Porin" evidence="2">
    <location>
        <begin position="22"/>
        <end position="326"/>
    </location>
</feature>
<dbReference type="NCBIfam" id="NF033652">
    <property type="entry name" value="LbtU_sider_porin"/>
    <property type="match status" value="1"/>
</dbReference>
<organism evidence="3 4">
    <name type="scientific">Chlorobium limicola (strain DSM 245 / NBRC 103803 / 6330)</name>
    <dbReference type="NCBI Taxonomy" id="290315"/>
    <lineage>
        <taxon>Bacteria</taxon>
        <taxon>Pseudomonadati</taxon>
        <taxon>Chlorobiota</taxon>
        <taxon>Chlorobiia</taxon>
        <taxon>Chlorobiales</taxon>
        <taxon>Chlorobiaceae</taxon>
        <taxon>Chlorobium/Pelodictyon group</taxon>
        <taxon>Chlorobium</taxon>
    </lineage>
</organism>
<dbReference type="InterPro" id="IPR033900">
    <property type="entry name" value="Gram_neg_porin_domain"/>
</dbReference>
<name>B3EHQ2_CHLL2</name>
<evidence type="ECO:0000259" key="2">
    <source>
        <dbReference type="Pfam" id="PF13609"/>
    </source>
</evidence>
<feature type="chain" id="PRO_5002786132" description="Porin domain-containing protein" evidence="1">
    <location>
        <begin position="32"/>
        <end position="341"/>
    </location>
</feature>
<evidence type="ECO:0000256" key="1">
    <source>
        <dbReference type="SAM" id="SignalP"/>
    </source>
</evidence>
<gene>
    <name evidence="3" type="ordered locus">Clim_0751</name>
</gene>
<keyword evidence="1" id="KW-0732">Signal</keyword>
<dbReference type="InterPro" id="IPR023614">
    <property type="entry name" value="Porin_dom_sf"/>
</dbReference>
<proteinExistence type="predicted"/>